<evidence type="ECO:0000259" key="5">
    <source>
        <dbReference type="PROSITE" id="PS50043"/>
    </source>
</evidence>
<dbReference type="Gene3D" id="1.10.10.10">
    <property type="entry name" value="Winged helix-like DNA-binding domain superfamily/Winged helix DNA-binding domain"/>
    <property type="match status" value="1"/>
</dbReference>
<feature type="domain" description="HTH luxR-type" evidence="5">
    <location>
        <begin position="134"/>
        <end position="199"/>
    </location>
</feature>
<dbReference type="KEGG" id="pgz:C2E15_16290"/>
<dbReference type="Proteomes" id="UP000238365">
    <property type="component" value="Chromosome"/>
</dbReference>
<dbReference type="Pfam" id="PF00072">
    <property type="entry name" value="Response_reg"/>
    <property type="match status" value="1"/>
</dbReference>
<evidence type="ECO:0000256" key="1">
    <source>
        <dbReference type="ARBA" id="ARBA00023015"/>
    </source>
</evidence>
<evidence type="ECO:0000313" key="7">
    <source>
        <dbReference type="EMBL" id="AUX94475.1"/>
    </source>
</evidence>
<dbReference type="Gene3D" id="3.40.50.2300">
    <property type="match status" value="1"/>
</dbReference>
<reference evidence="7 8" key="1">
    <citation type="submission" date="2018-01" db="EMBL/GenBank/DDBJ databases">
        <title>Complete and assembled Genome of Pantoea gaviniae DSM22758T.</title>
        <authorList>
            <person name="Stevens M.J.A."/>
            <person name="Zurfluh K."/>
            <person name="Stephan R."/>
        </authorList>
    </citation>
    <scope>NUCLEOTIDE SEQUENCE [LARGE SCALE GENOMIC DNA]</scope>
    <source>
        <strain evidence="7 8">DSM 22758</strain>
    </source>
</reference>
<name>A0A2L0IIV4_9GAMM</name>
<dbReference type="InterPro" id="IPR016032">
    <property type="entry name" value="Sig_transdc_resp-reg_C-effctor"/>
</dbReference>
<proteinExistence type="predicted"/>
<dbReference type="PRINTS" id="PR00038">
    <property type="entry name" value="HTHLUXR"/>
</dbReference>
<dbReference type="PANTHER" id="PTHR44688">
    <property type="entry name" value="DNA-BINDING TRANSCRIPTIONAL ACTIVATOR DEVR_DOSR"/>
    <property type="match status" value="1"/>
</dbReference>
<evidence type="ECO:0000256" key="3">
    <source>
        <dbReference type="ARBA" id="ARBA00023163"/>
    </source>
</evidence>
<feature type="domain" description="Response regulatory" evidence="6">
    <location>
        <begin position="4"/>
        <end position="118"/>
    </location>
</feature>
<dbReference type="GO" id="GO:0003677">
    <property type="term" value="F:DNA binding"/>
    <property type="evidence" value="ECO:0007669"/>
    <property type="project" value="UniProtKB-KW"/>
</dbReference>
<dbReference type="RefSeq" id="WP_104958297.1">
    <property type="nucleotide sequence ID" value="NZ_CP026377.1"/>
</dbReference>
<evidence type="ECO:0000256" key="2">
    <source>
        <dbReference type="ARBA" id="ARBA00023125"/>
    </source>
</evidence>
<dbReference type="SMART" id="SM00421">
    <property type="entry name" value="HTH_LUXR"/>
    <property type="match status" value="1"/>
</dbReference>
<dbReference type="GO" id="GO:0006355">
    <property type="term" value="P:regulation of DNA-templated transcription"/>
    <property type="evidence" value="ECO:0007669"/>
    <property type="project" value="InterPro"/>
</dbReference>
<dbReference type="InterPro" id="IPR011006">
    <property type="entry name" value="CheY-like_superfamily"/>
</dbReference>
<keyword evidence="8" id="KW-1185">Reference proteome</keyword>
<keyword evidence="3" id="KW-0804">Transcription</keyword>
<dbReference type="PROSITE" id="PS50043">
    <property type="entry name" value="HTH_LUXR_2"/>
    <property type="match status" value="1"/>
</dbReference>
<keyword evidence="1" id="KW-0805">Transcription regulation</keyword>
<dbReference type="SUPFAM" id="SSF52172">
    <property type="entry name" value="CheY-like"/>
    <property type="match status" value="1"/>
</dbReference>
<dbReference type="PROSITE" id="PS50110">
    <property type="entry name" value="RESPONSE_REGULATORY"/>
    <property type="match status" value="1"/>
</dbReference>
<dbReference type="GO" id="GO:0000160">
    <property type="term" value="P:phosphorelay signal transduction system"/>
    <property type="evidence" value="ECO:0007669"/>
    <property type="project" value="InterPro"/>
</dbReference>
<dbReference type="InterPro" id="IPR001789">
    <property type="entry name" value="Sig_transdc_resp-reg_receiver"/>
</dbReference>
<keyword evidence="2 7" id="KW-0238">DNA-binding</keyword>
<evidence type="ECO:0000256" key="4">
    <source>
        <dbReference type="PROSITE-ProRule" id="PRU00169"/>
    </source>
</evidence>
<dbReference type="CDD" id="cd06170">
    <property type="entry name" value="LuxR_C_like"/>
    <property type="match status" value="1"/>
</dbReference>
<evidence type="ECO:0000313" key="8">
    <source>
        <dbReference type="Proteomes" id="UP000238365"/>
    </source>
</evidence>
<dbReference type="Pfam" id="PF00196">
    <property type="entry name" value="GerE"/>
    <property type="match status" value="1"/>
</dbReference>
<gene>
    <name evidence="7" type="ORF">C2E15_16290</name>
</gene>
<evidence type="ECO:0000259" key="6">
    <source>
        <dbReference type="PROSITE" id="PS50110"/>
    </source>
</evidence>
<dbReference type="PANTHER" id="PTHR44688:SF16">
    <property type="entry name" value="DNA-BINDING TRANSCRIPTIONAL ACTIVATOR DEVR_DOSR"/>
    <property type="match status" value="1"/>
</dbReference>
<dbReference type="SUPFAM" id="SSF46894">
    <property type="entry name" value="C-terminal effector domain of the bipartite response regulators"/>
    <property type="match status" value="1"/>
</dbReference>
<protein>
    <submittedName>
        <fullName evidence="7">DNA-binding response regulator</fullName>
    </submittedName>
</protein>
<organism evidence="7 8">
    <name type="scientific">Mixta gaviniae</name>
    <dbReference type="NCBI Taxonomy" id="665914"/>
    <lineage>
        <taxon>Bacteria</taxon>
        <taxon>Pseudomonadati</taxon>
        <taxon>Pseudomonadota</taxon>
        <taxon>Gammaproteobacteria</taxon>
        <taxon>Enterobacterales</taxon>
        <taxon>Erwiniaceae</taxon>
        <taxon>Mixta</taxon>
    </lineage>
</organism>
<dbReference type="EMBL" id="CP026377">
    <property type="protein sequence ID" value="AUX94475.1"/>
    <property type="molecule type" value="Genomic_DNA"/>
</dbReference>
<dbReference type="AlphaFoldDB" id="A0A2L0IIV4"/>
<dbReference type="InterPro" id="IPR000792">
    <property type="entry name" value="Tscrpt_reg_LuxR_C"/>
</dbReference>
<dbReference type="SMART" id="SM00448">
    <property type="entry name" value="REC"/>
    <property type="match status" value="1"/>
</dbReference>
<accession>A0A2L0IIV4</accession>
<dbReference type="InterPro" id="IPR036388">
    <property type="entry name" value="WH-like_DNA-bd_sf"/>
</dbReference>
<keyword evidence="4" id="KW-0597">Phosphoprotein</keyword>
<sequence>MDPIVYVVDDDHSVRQSLVSLLTAEDYQVADFPSAQAFLAHPFSPAPGCLILDMNMPEANGFDVTDTLRRLGHLIPTIFLTGYGTIPLSVKAMKAGACEFMTKPAVPRLLLAAVSEALKLAQENLCASQELQTLTARYESLTPREREVLQLAIGGLLNKQIATAMGVSEITAKVHKRRVMEKMAARSLTDLVRAAGRLNIVQTQGR</sequence>
<feature type="modified residue" description="4-aspartylphosphate" evidence="4">
    <location>
        <position position="53"/>
    </location>
</feature>